<evidence type="ECO:0000256" key="9">
    <source>
        <dbReference type="SAM" id="MobiDB-lite"/>
    </source>
</evidence>
<dbReference type="EMBL" id="LR899818">
    <property type="protein sequence ID" value="CAD7242675.1"/>
    <property type="molecule type" value="Genomic_DNA"/>
</dbReference>
<evidence type="ECO:0000256" key="4">
    <source>
        <dbReference type="ARBA" id="ARBA00022692"/>
    </source>
</evidence>
<dbReference type="InterPro" id="IPR017871">
    <property type="entry name" value="ABC_transporter-like_CS"/>
</dbReference>
<keyword evidence="3" id="KW-0813">Transport</keyword>
<evidence type="ECO:0000256" key="3">
    <source>
        <dbReference type="ARBA" id="ARBA00022448"/>
    </source>
</evidence>
<dbReference type="AlphaFoldDB" id="A0A7R8X291"/>
<dbReference type="SMART" id="SM00382">
    <property type="entry name" value="AAA"/>
    <property type="match status" value="1"/>
</dbReference>
<dbReference type="Pfam" id="PF00005">
    <property type="entry name" value="ABC_tran"/>
    <property type="match status" value="1"/>
</dbReference>
<organism evidence="12">
    <name type="scientific">Darwinula stevensoni</name>
    <dbReference type="NCBI Taxonomy" id="69355"/>
    <lineage>
        <taxon>Eukaryota</taxon>
        <taxon>Metazoa</taxon>
        <taxon>Ecdysozoa</taxon>
        <taxon>Arthropoda</taxon>
        <taxon>Crustacea</taxon>
        <taxon>Oligostraca</taxon>
        <taxon>Ostracoda</taxon>
        <taxon>Podocopa</taxon>
        <taxon>Podocopida</taxon>
        <taxon>Darwinulocopina</taxon>
        <taxon>Darwinuloidea</taxon>
        <taxon>Darwinulidae</taxon>
        <taxon>Darwinula</taxon>
    </lineage>
</organism>
<dbReference type="InterPro" id="IPR003593">
    <property type="entry name" value="AAA+_ATPase"/>
</dbReference>
<dbReference type="SUPFAM" id="SSF52540">
    <property type="entry name" value="P-loop containing nucleoside triphosphate hydrolases"/>
    <property type="match status" value="1"/>
</dbReference>
<dbReference type="GO" id="GO:0005524">
    <property type="term" value="F:ATP binding"/>
    <property type="evidence" value="ECO:0007669"/>
    <property type="project" value="UniProtKB-KW"/>
</dbReference>
<evidence type="ECO:0000256" key="5">
    <source>
        <dbReference type="ARBA" id="ARBA00022741"/>
    </source>
</evidence>
<keyword evidence="5" id="KW-0547">Nucleotide-binding</keyword>
<dbReference type="InterPro" id="IPR050352">
    <property type="entry name" value="ABCG_transporters"/>
</dbReference>
<dbReference type="InterPro" id="IPR043926">
    <property type="entry name" value="ABCG_dom"/>
</dbReference>
<evidence type="ECO:0000256" key="2">
    <source>
        <dbReference type="ARBA" id="ARBA00005814"/>
    </source>
</evidence>
<keyword evidence="7 10" id="KW-1133">Transmembrane helix</keyword>
<dbReference type="Pfam" id="PF19055">
    <property type="entry name" value="ABC2_membrane_7"/>
    <property type="match status" value="1"/>
</dbReference>
<proteinExistence type="inferred from homology"/>
<dbReference type="InterPro" id="IPR003439">
    <property type="entry name" value="ABC_transporter-like_ATP-bd"/>
</dbReference>
<feature type="compositionally biased region" description="Basic and acidic residues" evidence="9">
    <location>
        <begin position="13"/>
        <end position="29"/>
    </location>
</feature>
<dbReference type="PROSITE" id="PS00211">
    <property type="entry name" value="ABC_TRANSPORTER_1"/>
    <property type="match status" value="1"/>
</dbReference>
<dbReference type="PANTHER" id="PTHR48041:SF139">
    <property type="entry name" value="PROTEIN SCARLET"/>
    <property type="match status" value="1"/>
</dbReference>
<dbReference type="EMBL" id="CAJPEV010000301">
    <property type="protein sequence ID" value="CAG0883696.1"/>
    <property type="molecule type" value="Genomic_DNA"/>
</dbReference>
<dbReference type="Proteomes" id="UP000677054">
    <property type="component" value="Unassembled WGS sequence"/>
</dbReference>
<keyword evidence="6" id="KW-0067">ATP-binding</keyword>
<evidence type="ECO:0000256" key="8">
    <source>
        <dbReference type="ARBA" id="ARBA00023136"/>
    </source>
</evidence>
<evidence type="ECO:0000259" key="11">
    <source>
        <dbReference type="PROSITE" id="PS50893"/>
    </source>
</evidence>
<dbReference type="PROSITE" id="PS50893">
    <property type="entry name" value="ABC_TRANSPORTER_2"/>
    <property type="match status" value="1"/>
</dbReference>
<name>A0A7R8X291_9CRUS</name>
<dbReference type="InterPro" id="IPR027417">
    <property type="entry name" value="P-loop_NTPase"/>
</dbReference>
<dbReference type="GO" id="GO:0005886">
    <property type="term" value="C:plasma membrane"/>
    <property type="evidence" value="ECO:0007669"/>
    <property type="project" value="TreeGrafter"/>
</dbReference>
<dbReference type="Gene3D" id="3.40.50.300">
    <property type="entry name" value="P-loop containing nucleotide triphosphate hydrolases"/>
    <property type="match status" value="1"/>
</dbReference>
<evidence type="ECO:0000256" key="6">
    <source>
        <dbReference type="ARBA" id="ARBA00022840"/>
    </source>
</evidence>
<evidence type="ECO:0000256" key="7">
    <source>
        <dbReference type="ARBA" id="ARBA00022989"/>
    </source>
</evidence>
<evidence type="ECO:0000256" key="10">
    <source>
        <dbReference type="SAM" id="Phobius"/>
    </source>
</evidence>
<dbReference type="PANTHER" id="PTHR48041">
    <property type="entry name" value="ABC TRANSPORTER G FAMILY MEMBER 28"/>
    <property type="match status" value="1"/>
</dbReference>
<dbReference type="GO" id="GO:0030659">
    <property type="term" value="C:cytoplasmic vesicle membrane"/>
    <property type="evidence" value="ECO:0007669"/>
    <property type="project" value="TreeGrafter"/>
</dbReference>
<accession>A0A7R8X291</accession>
<protein>
    <recommendedName>
        <fullName evidence="11">ABC transporter domain-containing protein</fullName>
    </recommendedName>
</protein>
<feature type="compositionally biased region" description="Basic residues" evidence="9">
    <location>
        <begin position="1"/>
        <end position="12"/>
    </location>
</feature>
<dbReference type="GO" id="GO:0016887">
    <property type="term" value="F:ATP hydrolysis activity"/>
    <property type="evidence" value="ECO:0007669"/>
    <property type="project" value="InterPro"/>
</dbReference>
<evidence type="ECO:0000313" key="13">
    <source>
        <dbReference type="Proteomes" id="UP000677054"/>
    </source>
</evidence>
<reference evidence="12" key="1">
    <citation type="submission" date="2020-11" db="EMBL/GenBank/DDBJ databases">
        <authorList>
            <person name="Tran Van P."/>
        </authorList>
    </citation>
    <scope>NUCLEOTIDE SEQUENCE</scope>
</reference>
<keyword evidence="8 10" id="KW-0472">Membrane</keyword>
<sequence length="577" mass="64279">MRMPWKRISRRQSRGEVTKQEQRVQDRMERPDCLRTATIQGKMLVEETGRQANSLWRSDPALLSVSGCVEAGTFLVILGGSGCGKTTLLTTLASRAPRDLIIHGEVNINSHVIPDLFDRSIASGSGFLHQDNLFYPTLTVREHLRFMVRRVVGQGTTRLAWQAGKSPGIPGKSQELMVPERHSQPLRPGVLGKSRSSKLVCMKLGGGIKKAERERRVEEVMDEVGLRSAASTVIGSPATRKGISGGEQKRLAFASEVITDPPLLFCDEPTSGLDSNNAERIVKMMQELSRRGKTVICTIHQPSSRIFSLFTNIMFLVEGRLACHGPKEDVLQFFTSIGHECPSRYNPADFLINVLAMAALRRGTETENEICDAYSKSDLARNVQGDIAEQFTDYDYDSGSLIFQSIPRDQRGIQALAGAMFYLVCEAIYPVNNRVLNIFPRELHIFNREYQAGLYHVHSFYASKAILLNFATLDQLDPVLVLLPSGIRGTHDHSVLRNLEHQYVHPFAGPSDSHSTPILSCCGNEVARRCFQTGDEVLDSYAFSTSMFSFDALGLVVLFFVFHLLGYLLLLLRARKS</sequence>
<keyword evidence="4 10" id="KW-0812">Transmembrane</keyword>
<evidence type="ECO:0000256" key="1">
    <source>
        <dbReference type="ARBA" id="ARBA00004141"/>
    </source>
</evidence>
<feature type="region of interest" description="Disordered" evidence="9">
    <location>
        <begin position="1"/>
        <end position="29"/>
    </location>
</feature>
<feature type="domain" description="ABC transporter" evidence="11">
    <location>
        <begin position="43"/>
        <end position="343"/>
    </location>
</feature>
<keyword evidence="13" id="KW-1185">Reference proteome</keyword>
<comment type="similarity">
    <text evidence="2">Belongs to the ABC transporter superfamily. ABCG family. Eye pigment precursor importer (TC 3.A.1.204) subfamily.</text>
</comment>
<dbReference type="GO" id="GO:0140359">
    <property type="term" value="F:ABC-type transporter activity"/>
    <property type="evidence" value="ECO:0007669"/>
    <property type="project" value="InterPro"/>
</dbReference>
<gene>
    <name evidence="12" type="ORF">DSTB1V02_LOCUS2628</name>
</gene>
<evidence type="ECO:0000313" key="12">
    <source>
        <dbReference type="EMBL" id="CAD7242675.1"/>
    </source>
</evidence>
<comment type="subcellular location">
    <subcellularLocation>
        <location evidence="1">Membrane</location>
        <topology evidence="1">Multi-pass membrane protein</topology>
    </subcellularLocation>
</comment>
<feature type="transmembrane region" description="Helical" evidence="10">
    <location>
        <begin position="552"/>
        <end position="572"/>
    </location>
</feature>
<dbReference type="OrthoDB" id="66620at2759"/>